<evidence type="ECO:0000256" key="5">
    <source>
        <dbReference type="ARBA" id="ARBA00022989"/>
    </source>
</evidence>
<comment type="caution">
    <text evidence="9">The sequence shown here is derived from an EMBL/GenBank/DDBJ whole genome shotgun (WGS) entry which is preliminary data.</text>
</comment>
<feature type="transmembrane region" description="Helical" evidence="7">
    <location>
        <begin position="89"/>
        <end position="106"/>
    </location>
</feature>
<sequence length="410" mass="42355">MTAPPSAGCLAKASGRRPLSPLLRLLVLTQLAFNIGFFAVLPFLSEHLGQGMGMAGWLVGFVLGLRTFSQQGLFVVGGALADRYGIRPVVLAGCVLRIAGFVWLGYAGRTWAVVGAVLLIGFAAALFSPAVESEVARQAVAWEEAGGGPRTRVLALFTVAGQAGAFIGPLLGALLLAVDFRTACLAGAGVFVLVLAGHARLLPQHIPGRARTRVKGGARLLLRNRRFLALCCAYGAYLLAYNQLYLALPAEVERAAGSQAPLAWLFALSSLLVVTAQLPVTRWAGERLSLRRSMAAGLVLIGAGFTLVALARPAGWTGGAGLAPAAGFVVLLTLGQMLVAPVARAWVPDLAEDGRLGLYTGALSSVSGLIVLLGSSVTGSLLDSGLPPAAPWLVLAAVPLAAAGLLPRRH</sequence>
<organism evidence="9 10">
    <name type="scientific">Streptomyces griseicoloratus</name>
    <dbReference type="NCBI Taxonomy" id="2752516"/>
    <lineage>
        <taxon>Bacteria</taxon>
        <taxon>Bacillati</taxon>
        <taxon>Actinomycetota</taxon>
        <taxon>Actinomycetes</taxon>
        <taxon>Kitasatosporales</taxon>
        <taxon>Streptomycetaceae</taxon>
        <taxon>Streptomyces</taxon>
    </lineage>
</organism>
<feature type="transmembrane region" description="Helical" evidence="7">
    <location>
        <begin position="227"/>
        <end position="248"/>
    </location>
</feature>
<keyword evidence="4 7" id="KW-0812">Transmembrane</keyword>
<dbReference type="PROSITE" id="PS50850">
    <property type="entry name" value="MFS"/>
    <property type="match status" value="1"/>
</dbReference>
<evidence type="ECO:0000256" key="2">
    <source>
        <dbReference type="ARBA" id="ARBA00022448"/>
    </source>
</evidence>
<evidence type="ECO:0000256" key="1">
    <source>
        <dbReference type="ARBA" id="ARBA00004651"/>
    </source>
</evidence>
<feature type="transmembrane region" description="Helical" evidence="7">
    <location>
        <begin position="260"/>
        <end position="281"/>
    </location>
</feature>
<protein>
    <submittedName>
        <fullName evidence="9">MFS transporter</fullName>
    </submittedName>
</protein>
<feature type="transmembrane region" description="Helical" evidence="7">
    <location>
        <begin position="356"/>
        <end position="377"/>
    </location>
</feature>
<keyword evidence="3" id="KW-1003">Cell membrane</keyword>
<feature type="transmembrane region" description="Helical" evidence="7">
    <location>
        <begin position="153"/>
        <end position="174"/>
    </location>
</feature>
<feature type="transmembrane region" description="Helical" evidence="7">
    <location>
        <begin position="180"/>
        <end position="202"/>
    </location>
</feature>
<dbReference type="AlphaFoldDB" id="A0A926QSP2"/>
<dbReference type="InterPro" id="IPR050171">
    <property type="entry name" value="MFS_Transporters"/>
</dbReference>
<feature type="transmembrane region" description="Helical" evidence="7">
    <location>
        <begin position="22"/>
        <end position="44"/>
    </location>
</feature>
<dbReference type="InterPro" id="IPR020846">
    <property type="entry name" value="MFS_dom"/>
</dbReference>
<proteinExistence type="predicted"/>
<comment type="subcellular location">
    <subcellularLocation>
        <location evidence="1">Cell membrane</location>
        <topology evidence="1">Multi-pass membrane protein</topology>
    </subcellularLocation>
</comment>
<dbReference type="Pfam" id="PF07690">
    <property type="entry name" value="MFS_1"/>
    <property type="match status" value="1"/>
</dbReference>
<name>A0A926QSP2_9ACTN</name>
<reference evidence="9" key="1">
    <citation type="submission" date="2020-09" db="EMBL/GenBank/DDBJ databases">
        <title>Streptomyces grisecoloratus sp. nov., isolated from cotton soil.</title>
        <authorList>
            <person name="Xing L."/>
        </authorList>
    </citation>
    <scope>NUCLEOTIDE SEQUENCE</scope>
    <source>
        <strain evidence="9">TRM S81-3</strain>
    </source>
</reference>
<dbReference type="InterPro" id="IPR036259">
    <property type="entry name" value="MFS_trans_sf"/>
</dbReference>
<feature type="domain" description="Major facilitator superfamily (MFS) profile" evidence="8">
    <location>
        <begin position="22"/>
        <end position="410"/>
    </location>
</feature>
<dbReference type="RefSeq" id="WP_188182193.1">
    <property type="nucleotide sequence ID" value="NZ_JACVQF010000198.1"/>
</dbReference>
<evidence type="ECO:0000256" key="7">
    <source>
        <dbReference type="SAM" id="Phobius"/>
    </source>
</evidence>
<keyword evidence="10" id="KW-1185">Reference proteome</keyword>
<dbReference type="PANTHER" id="PTHR23517:SF2">
    <property type="entry name" value="MULTIDRUG RESISTANCE PROTEIN MDTH"/>
    <property type="match status" value="1"/>
</dbReference>
<evidence type="ECO:0000313" key="10">
    <source>
        <dbReference type="Proteomes" id="UP000621210"/>
    </source>
</evidence>
<feature type="transmembrane region" description="Helical" evidence="7">
    <location>
        <begin position="112"/>
        <end position="132"/>
    </location>
</feature>
<reference evidence="9" key="2">
    <citation type="submission" date="2020-09" db="EMBL/GenBank/DDBJ databases">
        <authorList>
            <person name="Luo X."/>
        </authorList>
    </citation>
    <scope>NUCLEOTIDE SEQUENCE</scope>
    <source>
        <strain evidence="9">TRM S81-3</strain>
    </source>
</reference>
<dbReference type="CDD" id="cd17329">
    <property type="entry name" value="MFS_MdtH_MDR_like"/>
    <property type="match status" value="1"/>
</dbReference>
<keyword evidence="2" id="KW-0813">Transport</keyword>
<accession>A0A926QSP2</accession>
<keyword evidence="6 7" id="KW-0472">Membrane</keyword>
<dbReference type="InterPro" id="IPR011701">
    <property type="entry name" value="MFS"/>
</dbReference>
<evidence type="ECO:0000313" key="9">
    <source>
        <dbReference type="EMBL" id="MBD0421207.1"/>
    </source>
</evidence>
<evidence type="ECO:0000256" key="4">
    <source>
        <dbReference type="ARBA" id="ARBA00022692"/>
    </source>
</evidence>
<feature type="transmembrane region" description="Helical" evidence="7">
    <location>
        <begin position="389"/>
        <end position="406"/>
    </location>
</feature>
<dbReference type="GO" id="GO:0005886">
    <property type="term" value="C:plasma membrane"/>
    <property type="evidence" value="ECO:0007669"/>
    <property type="project" value="UniProtKB-SubCell"/>
</dbReference>
<evidence type="ECO:0000256" key="3">
    <source>
        <dbReference type="ARBA" id="ARBA00022475"/>
    </source>
</evidence>
<dbReference type="Gene3D" id="1.20.1250.20">
    <property type="entry name" value="MFS general substrate transporter like domains"/>
    <property type="match status" value="1"/>
</dbReference>
<gene>
    <name evidence="9" type="ORF">H0H10_18970</name>
</gene>
<dbReference type="EMBL" id="JACVQF010000198">
    <property type="protein sequence ID" value="MBD0421207.1"/>
    <property type="molecule type" value="Genomic_DNA"/>
</dbReference>
<evidence type="ECO:0000259" key="8">
    <source>
        <dbReference type="PROSITE" id="PS50850"/>
    </source>
</evidence>
<dbReference type="GO" id="GO:0022857">
    <property type="term" value="F:transmembrane transporter activity"/>
    <property type="evidence" value="ECO:0007669"/>
    <property type="project" value="InterPro"/>
</dbReference>
<feature type="transmembrane region" description="Helical" evidence="7">
    <location>
        <begin position="293"/>
        <end position="311"/>
    </location>
</feature>
<dbReference type="PANTHER" id="PTHR23517">
    <property type="entry name" value="RESISTANCE PROTEIN MDTM, PUTATIVE-RELATED-RELATED"/>
    <property type="match status" value="1"/>
</dbReference>
<feature type="transmembrane region" description="Helical" evidence="7">
    <location>
        <begin position="323"/>
        <end position="344"/>
    </location>
</feature>
<evidence type="ECO:0000256" key="6">
    <source>
        <dbReference type="ARBA" id="ARBA00023136"/>
    </source>
</evidence>
<keyword evidence="5 7" id="KW-1133">Transmembrane helix</keyword>
<dbReference type="SUPFAM" id="SSF103473">
    <property type="entry name" value="MFS general substrate transporter"/>
    <property type="match status" value="1"/>
</dbReference>
<dbReference type="Proteomes" id="UP000621210">
    <property type="component" value="Unassembled WGS sequence"/>
</dbReference>